<evidence type="ECO:0000256" key="2">
    <source>
        <dbReference type="ARBA" id="ARBA00012000"/>
    </source>
</evidence>
<comment type="catalytic activity">
    <reaction evidence="1">
        <text>Hydrolysis of alkylated DNA, releasing 3-methyladenine, 3-methylguanine, 7-methylguanine and 7-methyladenine.</text>
        <dbReference type="EC" id="3.2.2.21"/>
    </reaction>
</comment>
<dbReference type="EC" id="3.2.2.21" evidence="2"/>
<protein>
    <recommendedName>
        <fullName evidence="2">DNA-3-methyladenine glycosylase II</fullName>
        <ecNumber evidence="2">3.2.2.21</ecNumber>
    </recommendedName>
</protein>
<dbReference type="PANTHER" id="PTHR43003">
    <property type="entry name" value="DNA-3-METHYLADENINE GLYCOSYLASE"/>
    <property type="match status" value="1"/>
</dbReference>
<feature type="domain" description="HhH-GPD" evidence="5">
    <location>
        <begin position="51"/>
        <end position="202"/>
    </location>
</feature>
<evidence type="ECO:0000256" key="4">
    <source>
        <dbReference type="ARBA" id="ARBA00023204"/>
    </source>
</evidence>
<organism evidence="6 7">
    <name type="scientific">Paenibacillus hodogayensis</name>
    <dbReference type="NCBI Taxonomy" id="279208"/>
    <lineage>
        <taxon>Bacteria</taxon>
        <taxon>Bacillati</taxon>
        <taxon>Bacillota</taxon>
        <taxon>Bacilli</taxon>
        <taxon>Bacillales</taxon>
        <taxon>Paenibacillaceae</taxon>
        <taxon>Paenibacillus</taxon>
    </lineage>
</organism>
<dbReference type="SMART" id="SM00478">
    <property type="entry name" value="ENDO3c"/>
    <property type="match status" value="1"/>
</dbReference>
<dbReference type="SUPFAM" id="SSF48150">
    <property type="entry name" value="DNA-glycosylase"/>
    <property type="match status" value="1"/>
</dbReference>
<keyword evidence="3" id="KW-0227">DNA damage</keyword>
<reference evidence="6 7" key="1">
    <citation type="submission" date="2024-09" db="EMBL/GenBank/DDBJ databases">
        <authorList>
            <person name="Sun Q."/>
            <person name="Mori K."/>
        </authorList>
    </citation>
    <scope>NUCLEOTIDE SEQUENCE [LARGE SCALE GENOMIC DNA]</scope>
    <source>
        <strain evidence="6 7">JCM 12520</strain>
    </source>
</reference>
<name>A0ABV5W464_9BACL</name>
<dbReference type="Proteomes" id="UP001589619">
    <property type="component" value="Unassembled WGS sequence"/>
</dbReference>
<dbReference type="InterPro" id="IPR011257">
    <property type="entry name" value="DNA_glycosylase"/>
</dbReference>
<dbReference type="PANTHER" id="PTHR43003:SF5">
    <property type="entry name" value="DNA-3-METHYLADENINE GLYCOSYLASE"/>
    <property type="match status" value="1"/>
</dbReference>
<evidence type="ECO:0000313" key="7">
    <source>
        <dbReference type="Proteomes" id="UP001589619"/>
    </source>
</evidence>
<comment type="caution">
    <text evidence="6">The sequence shown here is derived from an EMBL/GenBank/DDBJ whole genome shotgun (WGS) entry which is preliminary data.</text>
</comment>
<dbReference type="RefSeq" id="WP_344908182.1">
    <property type="nucleotide sequence ID" value="NZ_BAAAYO010000006.1"/>
</dbReference>
<dbReference type="EMBL" id="JBHMAG010000018">
    <property type="protein sequence ID" value="MFB9755349.1"/>
    <property type="molecule type" value="Genomic_DNA"/>
</dbReference>
<dbReference type="Pfam" id="PF00730">
    <property type="entry name" value="HhH-GPD"/>
    <property type="match status" value="1"/>
</dbReference>
<dbReference type="CDD" id="cd00056">
    <property type="entry name" value="ENDO3c"/>
    <property type="match status" value="1"/>
</dbReference>
<proteinExistence type="predicted"/>
<evidence type="ECO:0000313" key="6">
    <source>
        <dbReference type="EMBL" id="MFB9755349.1"/>
    </source>
</evidence>
<dbReference type="Gene3D" id="1.10.340.30">
    <property type="entry name" value="Hypothetical protein, domain 2"/>
    <property type="match status" value="1"/>
</dbReference>
<evidence type="ECO:0000256" key="3">
    <source>
        <dbReference type="ARBA" id="ARBA00022763"/>
    </source>
</evidence>
<gene>
    <name evidence="6" type="ORF">ACFFNY_27555</name>
</gene>
<accession>A0ABV5W464</accession>
<sequence length="203" mass="22499">MVTTEHFGYGQKEVDYLTRADAKLGAAMARIGKVEREVMPDLFAALVYAIVSQLISAKAARTIRQRMQDKLGAITPRNLAGQQAEAIQSCGVTMKKAECIRAIACAIEQGEFAIETLRELPDADVIRVLTGLKGIGAWTAEMMLIHALGRTDVVSWGDIAIRRGMIRLYGLDILDREQFEKYRLVYSPYGSVASIYLWEIAAE</sequence>
<evidence type="ECO:0000259" key="5">
    <source>
        <dbReference type="SMART" id="SM00478"/>
    </source>
</evidence>
<dbReference type="Gene3D" id="1.10.1670.40">
    <property type="match status" value="1"/>
</dbReference>
<dbReference type="InterPro" id="IPR003265">
    <property type="entry name" value="HhH-GPD_domain"/>
</dbReference>
<dbReference type="InterPro" id="IPR051912">
    <property type="entry name" value="Alkylbase_DNA_Glycosylase/TA"/>
</dbReference>
<evidence type="ECO:0000256" key="1">
    <source>
        <dbReference type="ARBA" id="ARBA00000086"/>
    </source>
</evidence>
<keyword evidence="4" id="KW-0234">DNA repair</keyword>
<keyword evidence="7" id="KW-1185">Reference proteome</keyword>